<sequence>MEFYYNSINSIIPALERKLGDQDLEQLYTNCSQRQNMRACTRAQLALAIAARCLFRSAATKGTPAESQAYLQLSDSMFESAASTLKIVLSDSTQLLDPISPSAFENEEAHAMAKLQIVLLLVCYVLCAPQKGNVWQLLGFAERLWRNMQNARAQLRRSNSPDGHLVRELARHRPEPNLLYCSFVLLERLVGLAFGRPIDFLDFAEADDPTHRPEDKSVAALYTMILELKHSVHSAFLSGQQEPGGVLGPAPGTPKSGSVEWYYGIKRHAEAWFDEWVDAVELMTRDASPVDGVETRRIAAGRKQFWLSTGRKWRDETLHLAYTLLLQTTPTPASTPASGKFAPLGQLSPELLAEGRGIVRRLVSDYAYLLRQPFTITHQGSQIPLVFPRLWIFDLEVFRTAVTAAFLSHHRDSLPSENSSLTWEISNCVKLLSSTSSEVDTEGLCEAILALVEARR</sequence>
<dbReference type="CDD" id="cd12148">
    <property type="entry name" value="fungal_TF_MHR"/>
    <property type="match status" value="1"/>
</dbReference>
<keyword evidence="7" id="KW-0539">Nucleus</keyword>
<proteinExistence type="predicted"/>
<keyword evidence="3" id="KW-0862">Zinc</keyword>
<dbReference type="VEuPathDB" id="FungiDB:MPH_06756"/>
<evidence type="ECO:0000256" key="7">
    <source>
        <dbReference type="ARBA" id="ARBA00023242"/>
    </source>
</evidence>
<dbReference type="InParanoid" id="K2RTQ2"/>
<dbReference type="HOGENOM" id="CLU_026384_0_0_1"/>
<keyword evidence="4" id="KW-0805">Transcription regulation</keyword>
<evidence type="ECO:0000256" key="6">
    <source>
        <dbReference type="ARBA" id="ARBA00023163"/>
    </source>
</evidence>
<evidence type="ECO:0000313" key="8">
    <source>
        <dbReference type="EMBL" id="EKG16062.1"/>
    </source>
</evidence>
<dbReference type="GO" id="GO:0046872">
    <property type="term" value="F:metal ion binding"/>
    <property type="evidence" value="ECO:0007669"/>
    <property type="project" value="UniProtKB-KW"/>
</dbReference>
<dbReference type="InterPro" id="IPR052202">
    <property type="entry name" value="Yeast_MetPath_Reg"/>
</dbReference>
<evidence type="ECO:0000256" key="1">
    <source>
        <dbReference type="ARBA" id="ARBA00004123"/>
    </source>
</evidence>
<dbReference type="OrthoDB" id="25921at2759"/>
<evidence type="ECO:0000256" key="4">
    <source>
        <dbReference type="ARBA" id="ARBA00023015"/>
    </source>
</evidence>
<evidence type="ECO:0000256" key="2">
    <source>
        <dbReference type="ARBA" id="ARBA00022723"/>
    </source>
</evidence>
<keyword evidence="6" id="KW-0804">Transcription</keyword>
<comment type="subcellular location">
    <subcellularLocation>
        <location evidence="1">Nucleus</location>
    </subcellularLocation>
</comment>
<dbReference type="AlphaFoldDB" id="K2RTQ2"/>
<dbReference type="GO" id="GO:0043565">
    <property type="term" value="F:sequence-specific DNA binding"/>
    <property type="evidence" value="ECO:0007669"/>
    <property type="project" value="TreeGrafter"/>
</dbReference>
<protein>
    <submittedName>
        <fullName evidence="8">Uncharacterized protein</fullName>
    </submittedName>
</protein>
<evidence type="ECO:0000313" key="9">
    <source>
        <dbReference type="Proteomes" id="UP000007129"/>
    </source>
</evidence>
<name>K2RTQ2_MACPH</name>
<dbReference type="Proteomes" id="UP000007129">
    <property type="component" value="Unassembled WGS sequence"/>
</dbReference>
<dbReference type="PANTHER" id="PTHR47782">
    <property type="entry name" value="ZN(II)2CYS6 TRANSCRIPTION FACTOR (EUROFUNG)-RELATED"/>
    <property type="match status" value="1"/>
</dbReference>
<keyword evidence="2" id="KW-0479">Metal-binding</keyword>
<gene>
    <name evidence="8" type="ORF">MPH_06756</name>
</gene>
<dbReference type="GO" id="GO:0045944">
    <property type="term" value="P:positive regulation of transcription by RNA polymerase II"/>
    <property type="evidence" value="ECO:0007669"/>
    <property type="project" value="TreeGrafter"/>
</dbReference>
<dbReference type="PANTHER" id="PTHR47782:SF1">
    <property type="entry name" value="PYRIMIDINE PATHWAY REGULATORY PROTEIN 1"/>
    <property type="match status" value="1"/>
</dbReference>
<reference evidence="8 9" key="1">
    <citation type="journal article" date="2012" name="BMC Genomics">
        <title>Tools to kill: Genome of one of the most destructive plant pathogenic fungi Macrophomina phaseolina.</title>
        <authorList>
            <person name="Islam M.S."/>
            <person name="Haque M.S."/>
            <person name="Islam M.M."/>
            <person name="Emdad E.M."/>
            <person name="Halim A."/>
            <person name="Hossen Q.M.M."/>
            <person name="Hossain M.Z."/>
            <person name="Ahmed B."/>
            <person name="Rahim S."/>
            <person name="Rahman M.S."/>
            <person name="Alam M.M."/>
            <person name="Hou S."/>
            <person name="Wan X."/>
            <person name="Saito J.A."/>
            <person name="Alam M."/>
        </authorList>
    </citation>
    <scope>NUCLEOTIDE SEQUENCE [LARGE SCALE GENOMIC DNA]</scope>
    <source>
        <strain evidence="8 9">MS6</strain>
    </source>
</reference>
<evidence type="ECO:0000256" key="3">
    <source>
        <dbReference type="ARBA" id="ARBA00022833"/>
    </source>
</evidence>
<accession>K2RTQ2</accession>
<dbReference type="GO" id="GO:0000981">
    <property type="term" value="F:DNA-binding transcription factor activity, RNA polymerase II-specific"/>
    <property type="evidence" value="ECO:0007669"/>
    <property type="project" value="TreeGrafter"/>
</dbReference>
<organism evidence="8 9">
    <name type="scientific">Macrophomina phaseolina (strain MS6)</name>
    <name type="common">Charcoal rot fungus</name>
    <dbReference type="NCBI Taxonomy" id="1126212"/>
    <lineage>
        <taxon>Eukaryota</taxon>
        <taxon>Fungi</taxon>
        <taxon>Dikarya</taxon>
        <taxon>Ascomycota</taxon>
        <taxon>Pezizomycotina</taxon>
        <taxon>Dothideomycetes</taxon>
        <taxon>Dothideomycetes incertae sedis</taxon>
        <taxon>Botryosphaeriales</taxon>
        <taxon>Botryosphaeriaceae</taxon>
        <taxon>Macrophomina</taxon>
    </lineage>
</organism>
<dbReference type="GO" id="GO:0005634">
    <property type="term" value="C:nucleus"/>
    <property type="evidence" value="ECO:0007669"/>
    <property type="project" value="UniProtKB-SubCell"/>
</dbReference>
<evidence type="ECO:0000256" key="5">
    <source>
        <dbReference type="ARBA" id="ARBA00023125"/>
    </source>
</evidence>
<dbReference type="STRING" id="1126212.K2RTQ2"/>
<comment type="caution">
    <text evidence="8">The sequence shown here is derived from an EMBL/GenBank/DDBJ whole genome shotgun (WGS) entry which is preliminary data.</text>
</comment>
<dbReference type="EMBL" id="AHHD01000286">
    <property type="protein sequence ID" value="EKG16062.1"/>
    <property type="molecule type" value="Genomic_DNA"/>
</dbReference>
<keyword evidence="5" id="KW-0238">DNA-binding</keyword>